<keyword evidence="2" id="KW-1185">Reference proteome</keyword>
<feature type="compositionally biased region" description="Acidic residues" evidence="1">
    <location>
        <begin position="97"/>
        <end position="107"/>
    </location>
</feature>
<accession>A0A1I8B6B6</accession>
<dbReference type="AlphaFoldDB" id="A0A1I8B6B6"/>
<proteinExistence type="predicted"/>
<feature type="compositionally biased region" description="Basic residues" evidence="1">
    <location>
        <begin position="124"/>
        <end position="133"/>
    </location>
</feature>
<feature type="region of interest" description="Disordered" evidence="1">
    <location>
        <begin position="89"/>
        <end position="160"/>
    </location>
</feature>
<feature type="compositionally biased region" description="Basic residues" evidence="1">
    <location>
        <begin position="150"/>
        <end position="160"/>
    </location>
</feature>
<evidence type="ECO:0000313" key="2">
    <source>
        <dbReference type="Proteomes" id="UP000095281"/>
    </source>
</evidence>
<organism evidence="2 3">
    <name type="scientific">Meloidogyne hapla</name>
    <name type="common">Root-knot nematode worm</name>
    <dbReference type="NCBI Taxonomy" id="6305"/>
    <lineage>
        <taxon>Eukaryota</taxon>
        <taxon>Metazoa</taxon>
        <taxon>Ecdysozoa</taxon>
        <taxon>Nematoda</taxon>
        <taxon>Chromadorea</taxon>
        <taxon>Rhabditida</taxon>
        <taxon>Tylenchina</taxon>
        <taxon>Tylenchomorpha</taxon>
        <taxon>Tylenchoidea</taxon>
        <taxon>Meloidogynidae</taxon>
        <taxon>Meloidogyninae</taxon>
        <taxon>Meloidogyne</taxon>
    </lineage>
</organism>
<name>A0A1I8B6B6_MELHA</name>
<sequence>MSSTSKNNSKEPLIRIYSTPKLKKRMKPRRLTMPANLRNPQKNVDEIVKRYSMQLKAKSEEKLSDECLEEINTLEKSFQELDSFELQVESVKNPPNEDVDNEMEEENTNNKDEKKKEKSAKIGKNIKKAKKTQSAKNNNKLHVQNDNKPTHRRSIRHLSS</sequence>
<reference evidence="3" key="1">
    <citation type="submission" date="2016-11" db="UniProtKB">
        <authorList>
            <consortium name="WormBaseParasite"/>
        </authorList>
    </citation>
    <scope>IDENTIFICATION</scope>
</reference>
<evidence type="ECO:0000313" key="3">
    <source>
        <dbReference type="WBParaSite" id="MhA1_Contig1415.frz3.gene6"/>
    </source>
</evidence>
<feature type="compositionally biased region" description="Basic and acidic residues" evidence="1">
    <location>
        <begin position="108"/>
        <end position="120"/>
    </location>
</feature>
<feature type="compositionally biased region" description="Basic residues" evidence="1">
    <location>
        <begin position="21"/>
        <end position="30"/>
    </location>
</feature>
<dbReference type="WBParaSite" id="MhA1_Contig1415.frz3.gene6">
    <property type="protein sequence ID" value="MhA1_Contig1415.frz3.gene6"/>
    <property type="gene ID" value="MhA1_Contig1415.frz3.gene6"/>
</dbReference>
<protein>
    <submittedName>
        <fullName evidence="3">Uncharacterized protein</fullName>
    </submittedName>
</protein>
<dbReference type="Proteomes" id="UP000095281">
    <property type="component" value="Unplaced"/>
</dbReference>
<feature type="region of interest" description="Disordered" evidence="1">
    <location>
        <begin position="1"/>
        <end position="40"/>
    </location>
</feature>
<evidence type="ECO:0000256" key="1">
    <source>
        <dbReference type="SAM" id="MobiDB-lite"/>
    </source>
</evidence>